<sequence>MTSVQGQILKMSLKLLNKSLEEKPMWMKWRKSQKKKLSQRRVAHLQLLLKEGFHTGGGIRITTQQKIQKMKVKVKPKAKYKRG</sequence>
<dbReference type="EMBL" id="JAIWYP010000002">
    <property type="protein sequence ID" value="KAH3862947.1"/>
    <property type="molecule type" value="Genomic_DNA"/>
</dbReference>
<evidence type="ECO:0000313" key="2">
    <source>
        <dbReference type="Proteomes" id="UP000828390"/>
    </source>
</evidence>
<reference evidence="1" key="1">
    <citation type="journal article" date="2019" name="bioRxiv">
        <title>The Genome of the Zebra Mussel, Dreissena polymorpha: A Resource for Invasive Species Research.</title>
        <authorList>
            <person name="McCartney M.A."/>
            <person name="Auch B."/>
            <person name="Kono T."/>
            <person name="Mallez S."/>
            <person name="Zhang Y."/>
            <person name="Obille A."/>
            <person name="Becker A."/>
            <person name="Abrahante J.E."/>
            <person name="Garbe J."/>
            <person name="Badalamenti J.P."/>
            <person name="Herman A."/>
            <person name="Mangelson H."/>
            <person name="Liachko I."/>
            <person name="Sullivan S."/>
            <person name="Sone E.D."/>
            <person name="Koren S."/>
            <person name="Silverstein K.A.T."/>
            <person name="Beckman K.B."/>
            <person name="Gohl D.M."/>
        </authorList>
    </citation>
    <scope>NUCLEOTIDE SEQUENCE</scope>
    <source>
        <strain evidence="1">Duluth1</strain>
        <tissue evidence="1">Whole animal</tissue>
    </source>
</reference>
<proteinExistence type="predicted"/>
<accession>A0A9D4LSG7</accession>
<dbReference type="AlphaFoldDB" id="A0A9D4LSG7"/>
<dbReference type="Proteomes" id="UP000828390">
    <property type="component" value="Unassembled WGS sequence"/>
</dbReference>
<reference evidence="1" key="2">
    <citation type="submission" date="2020-11" db="EMBL/GenBank/DDBJ databases">
        <authorList>
            <person name="McCartney M.A."/>
            <person name="Auch B."/>
            <person name="Kono T."/>
            <person name="Mallez S."/>
            <person name="Becker A."/>
            <person name="Gohl D.M."/>
            <person name="Silverstein K.A.T."/>
            <person name="Koren S."/>
            <person name="Bechman K.B."/>
            <person name="Herman A."/>
            <person name="Abrahante J.E."/>
            <person name="Garbe J."/>
        </authorList>
    </citation>
    <scope>NUCLEOTIDE SEQUENCE</scope>
    <source>
        <strain evidence="1">Duluth1</strain>
        <tissue evidence="1">Whole animal</tissue>
    </source>
</reference>
<gene>
    <name evidence="1" type="ORF">DPMN_025922</name>
</gene>
<evidence type="ECO:0000313" key="1">
    <source>
        <dbReference type="EMBL" id="KAH3862947.1"/>
    </source>
</evidence>
<keyword evidence="2" id="KW-1185">Reference proteome</keyword>
<comment type="caution">
    <text evidence="1">The sequence shown here is derived from an EMBL/GenBank/DDBJ whole genome shotgun (WGS) entry which is preliminary data.</text>
</comment>
<organism evidence="1 2">
    <name type="scientific">Dreissena polymorpha</name>
    <name type="common">Zebra mussel</name>
    <name type="synonym">Mytilus polymorpha</name>
    <dbReference type="NCBI Taxonomy" id="45954"/>
    <lineage>
        <taxon>Eukaryota</taxon>
        <taxon>Metazoa</taxon>
        <taxon>Spiralia</taxon>
        <taxon>Lophotrochozoa</taxon>
        <taxon>Mollusca</taxon>
        <taxon>Bivalvia</taxon>
        <taxon>Autobranchia</taxon>
        <taxon>Heteroconchia</taxon>
        <taxon>Euheterodonta</taxon>
        <taxon>Imparidentia</taxon>
        <taxon>Neoheterodontei</taxon>
        <taxon>Myida</taxon>
        <taxon>Dreissenoidea</taxon>
        <taxon>Dreissenidae</taxon>
        <taxon>Dreissena</taxon>
    </lineage>
</organism>
<protein>
    <submittedName>
        <fullName evidence="1">Uncharacterized protein</fullName>
    </submittedName>
</protein>
<name>A0A9D4LSG7_DREPO</name>